<evidence type="ECO:0000313" key="1">
    <source>
        <dbReference type="EMBL" id="GGM11712.1"/>
    </source>
</evidence>
<reference evidence="2" key="1">
    <citation type="journal article" date="2019" name="Int. J. Syst. Evol. Microbiol.">
        <title>The Global Catalogue of Microorganisms (GCM) 10K type strain sequencing project: providing services to taxonomists for standard genome sequencing and annotation.</title>
        <authorList>
            <consortium name="The Broad Institute Genomics Platform"/>
            <consortium name="The Broad Institute Genome Sequencing Center for Infectious Disease"/>
            <person name="Wu L."/>
            <person name="Ma J."/>
        </authorList>
    </citation>
    <scope>NUCLEOTIDE SEQUENCE [LARGE SCALE GENOMIC DNA]</scope>
    <source>
        <strain evidence="2">JCM 13501</strain>
    </source>
</reference>
<accession>A0ABQ2GSW5</accession>
<keyword evidence="2" id="KW-1185">Reference proteome</keyword>
<dbReference type="Proteomes" id="UP000616499">
    <property type="component" value="Unassembled WGS sequence"/>
</dbReference>
<comment type="caution">
    <text evidence="1">The sequence shown here is derived from an EMBL/GenBank/DDBJ whole genome shotgun (WGS) entry which is preliminary data.</text>
</comment>
<evidence type="ECO:0000313" key="2">
    <source>
        <dbReference type="Proteomes" id="UP000616499"/>
    </source>
</evidence>
<organism evidence="1 2">
    <name type="scientific">Pseudomonas asuensis</name>
    <dbReference type="NCBI Taxonomy" id="1825787"/>
    <lineage>
        <taxon>Bacteria</taxon>
        <taxon>Pseudomonadati</taxon>
        <taxon>Pseudomonadota</taxon>
        <taxon>Gammaproteobacteria</taxon>
        <taxon>Pseudomonadales</taxon>
        <taxon>Pseudomonadaceae</taxon>
        <taxon>Pseudomonas</taxon>
    </lineage>
</organism>
<sequence>MAQVSLELYAHVRARPWNLDKQGFSRTQVRATPVNVSLVKQGGRKSARGGDETLI</sequence>
<gene>
    <name evidence="1" type="ORF">GCM10009425_23410</name>
</gene>
<name>A0ABQ2GSW5_9PSED</name>
<proteinExistence type="predicted"/>
<dbReference type="EMBL" id="BMNW01000004">
    <property type="protein sequence ID" value="GGM11712.1"/>
    <property type="molecule type" value="Genomic_DNA"/>
</dbReference>
<protein>
    <submittedName>
        <fullName evidence="1">Uncharacterized protein</fullName>
    </submittedName>
</protein>